<dbReference type="GO" id="GO:0005634">
    <property type="term" value="C:nucleus"/>
    <property type="evidence" value="ECO:0007669"/>
    <property type="project" value="TreeGrafter"/>
</dbReference>
<dbReference type="GO" id="GO:0106335">
    <property type="term" value="F:tRNA (5-carboxymethyluridine(34)-5-O)-methyltransferase activity"/>
    <property type="evidence" value="ECO:0007669"/>
    <property type="project" value="TreeGrafter"/>
</dbReference>
<dbReference type="GO" id="GO:0000049">
    <property type="term" value="F:tRNA binding"/>
    <property type="evidence" value="ECO:0007669"/>
    <property type="project" value="TreeGrafter"/>
</dbReference>
<gene>
    <name evidence="3" type="ORF">H1R20_g11884</name>
</gene>
<comment type="caution">
    <text evidence="3">The sequence shown here is derived from an EMBL/GenBank/DDBJ whole genome shotgun (WGS) entry which is preliminary data.</text>
</comment>
<organism evidence="3 4">
    <name type="scientific">Candolleomyces eurysporus</name>
    <dbReference type="NCBI Taxonomy" id="2828524"/>
    <lineage>
        <taxon>Eukaryota</taxon>
        <taxon>Fungi</taxon>
        <taxon>Dikarya</taxon>
        <taxon>Basidiomycota</taxon>
        <taxon>Agaricomycotina</taxon>
        <taxon>Agaricomycetes</taxon>
        <taxon>Agaricomycetidae</taxon>
        <taxon>Agaricales</taxon>
        <taxon>Agaricineae</taxon>
        <taxon>Psathyrellaceae</taxon>
        <taxon>Candolleomyces</taxon>
    </lineage>
</organism>
<accession>A0A9W8MAU5</accession>
<name>A0A9W8MAU5_9AGAR</name>
<dbReference type="InterPro" id="IPR029063">
    <property type="entry name" value="SAM-dependent_MTases_sf"/>
</dbReference>
<dbReference type="Proteomes" id="UP001140091">
    <property type="component" value="Unassembled WGS sequence"/>
</dbReference>
<dbReference type="InterPro" id="IPR051422">
    <property type="entry name" value="AlkB_tRNA_MeTrf/Diox"/>
</dbReference>
<evidence type="ECO:0000313" key="4">
    <source>
        <dbReference type="Proteomes" id="UP001140091"/>
    </source>
</evidence>
<protein>
    <submittedName>
        <fullName evidence="3">Uncharacterized protein</fullName>
    </submittedName>
</protein>
<dbReference type="SUPFAM" id="SSF53335">
    <property type="entry name" value="S-adenosyl-L-methionine-dependent methyltransferases"/>
    <property type="match status" value="1"/>
</dbReference>
<dbReference type="OrthoDB" id="271595at2759"/>
<dbReference type="EMBL" id="JANBPK010001192">
    <property type="protein sequence ID" value="KAJ2925235.1"/>
    <property type="molecule type" value="Genomic_DNA"/>
</dbReference>
<dbReference type="GO" id="GO:0030488">
    <property type="term" value="P:tRNA methylation"/>
    <property type="evidence" value="ECO:0007669"/>
    <property type="project" value="TreeGrafter"/>
</dbReference>
<keyword evidence="4" id="KW-1185">Reference proteome</keyword>
<dbReference type="GO" id="GO:0005737">
    <property type="term" value="C:cytoplasm"/>
    <property type="evidence" value="ECO:0007669"/>
    <property type="project" value="TreeGrafter"/>
</dbReference>
<reference evidence="3" key="1">
    <citation type="submission" date="2022-06" db="EMBL/GenBank/DDBJ databases">
        <title>Genome Sequence of Candolleomyces eurysporus.</title>
        <authorList>
            <person name="Buettner E."/>
        </authorList>
    </citation>
    <scope>NUCLEOTIDE SEQUENCE</scope>
    <source>
        <strain evidence="3">VTCC 930004</strain>
    </source>
</reference>
<sequence>MPPRALEAVKIESNEDPADFEAKNVHEIYDAIANHFSSTRYKPWPIIAKFLSDLPTGWVGFDSGTGNGKYLPLPADRPGAIWTIGMDRSRNLLEIARHAGEDHGRVLIYVWAIEQDELSKRKVSVEDDPEANEKGKDVMVPWVLSKTLAKPSSETSEPEVYNRYYHMFAKGELAALASDAAKDLGLSVGSREGCSSTQGVEIVQDGWERSNYYVELRRWSK</sequence>
<evidence type="ECO:0000256" key="2">
    <source>
        <dbReference type="ARBA" id="ARBA00022679"/>
    </source>
</evidence>
<dbReference type="GO" id="GO:0002098">
    <property type="term" value="P:tRNA wobble uridine modification"/>
    <property type="evidence" value="ECO:0007669"/>
    <property type="project" value="TreeGrafter"/>
</dbReference>
<dbReference type="AlphaFoldDB" id="A0A9W8MAU5"/>
<keyword evidence="2" id="KW-0808">Transferase</keyword>
<dbReference type="Gene3D" id="3.40.50.150">
    <property type="entry name" value="Vaccinia Virus protein VP39"/>
    <property type="match status" value="2"/>
</dbReference>
<dbReference type="PANTHER" id="PTHR13069:SF21">
    <property type="entry name" value="ALKYLATED DNA REPAIR PROTEIN ALKB HOMOLOG 8"/>
    <property type="match status" value="1"/>
</dbReference>
<feature type="non-terminal residue" evidence="3">
    <location>
        <position position="221"/>
    </location>
</feature>
<evidence type="ECO:0000256" key="1">
    <source>
        <dbReference type="ARBA" id="ARBA00022603"/>
    </source>
</evidence>
<keyword evidence="1" id="KW-0489">Methyltransferase</keyword>
<dbReference type="PANTHER" id="PTHR13069">
    <property type="entry name" value="ALKYLATED DNA REPAIR PROTEIN ALKB HOMOLOG 8"/>
    <property type="match status" value="1"/>
</dbReference>
<evidence type="ECO:0000313" key="3">
    <source>
        <dbReference type="EMBL" id="KAJ2925235.1"/>
    </source>
</evidence>
<proteinExistence type="predicted"/>